<sequence length="635" mass="66784">MREIEGSKPSSLGRRLPFARLSRRWLIVMGAVVAVALGAALAPWTFSTSALLEEISGQLNSSSGLFIAAKGRSTFSVLPRPHITIDSIAFADPTAALTIEAERLHGNVLLLPLLAGRLEIADIELVRPAIEIDLDRKPMSAAGAAVRAAAARPSTAAAEKADRARLGGVAIVSGAAHVKYAGGEETLRDIEASLDWRTVGSPATLDLAFSWRGERPRGTLWVLKPGALLRGEQTAVTVRLDSDSLRAEAEGFGQLGPKPRYMGRLTASSPSLRHALALANVSAPLPGPFENVQLSAKASVGLRDFQLTDLKLSADDNEFEGSFGLRHEGDKPIVHATLASNYVSLKPMVADLPSLSGADGQWSRDAFVLPDIQNADVDLRLSATRARVLRLNLEDAALSLLLRGGRLELALAEAAAYKGTVKGRAIFAANAAGALEFHANAQLTGVDAGALAWDAAARPDLGGALDANFTLDATGDSVAQLMRDLDGRATLTLSEGEVDGIDLERALRRIDKRPLSSAMDIRSGHSLVDRASATIKIVKGTANIEDGQAHGPGFALAFAGQARIPERSLAMKAQANEADAAGKPREKGVQIGFDLSGAWDDPVFAPDAAALIKRSGAAAPLLPRVEPEPGAAKER</sequence>
<evidence type="ECO:0000256" key="1">
    <source>
        <dbReference type="SAM" id="Phobius"/>
    </source>
</evidence>
<dbReference type="OrthoDB" id="5439561at2"/>
<dbReference type="EMBL" id="PUIV01000007">
    <property type="protein sequence ID" value="PWB94601.1"/>
    <property type="molecule type" value="Genomic_DNA"/>
</dbReference>
<evidence type="ECO:0000313" key="3">
    <source>
        <dbReference type="EMBL" id="PWB94601.1"/>
    </source>
</evidence>
<dbReference type="AlphaFoldDB" id="A0A2U1SSK6"/>
<keyword evidence="1" id="KW-1133">Transmembrane helix</keyword>
<dbReference type="GO" id="GO:0090313">
    <property type="term" value="P:regulation of protein targeting to membrane"/>
    <property type="evidence" value="ECO:0007669"/>
    <property type="project" value="TreeGrafter"/>
</dbReference>
<organism evidence="3 4">
    <name type="scientific">Methylosinus sporium</name>
    <dbReference type="NCBI Taxonomy" id="428"/>
    <lineage>
        <taxon>Bacteria</taxon>
        <taxon>Pseudomonadati</taxon>
        <taxon>Pseudomonadota</taxon>
        <taxon>Alphaproteobacteria</taxon>
        <taxon>Hyphomicrobiales</taxon>
        <taxon>Methylocystaceae</taxon>
        <taxon>Methylosinus</taxon>
    </lineage>
</organism>
<feature type="transmembrane region" description="Helical" evidence="1">
    <location>
        <begin position="25"/>
        <end position="46"/>
    </location>
</feature>
<dbReference type="GO" id="GO:0005886">
    <property type="term" value="C:plasma membrane"/>
    <property type="evidence" value="ECO:0007669"/>
    <property type="project" value="TreeGrafter"/>
</dbReference>
<comment type="caution">
    <text evidence="3">The sequence shown here is derived from an EMBL/GenBank/DDBJ whole genome shotgun (WGS) entry which is preliminary data.</text>
</comment>
<feature type="domain" description="AsmA" evidence="2">
    <location>
        <begin position="357"/>
        <end position="546"/>
    </location>
</feature>
<gene>
    <name evidence="3" type="ORF">C5689_07185</name>
</gene>
<keyword evidence="1" id="KW-0812">Transmembrane</keyword>
<dbReference type="RefSeq" id="WP_108916683.1">
    <property type="nucleotide sequence ID" value="NZ_BGJY01000003.1"/>
</dbReference>
<dbReference type="PANTHER" id="PTHR30441:SF4">
    <property type="entry name" value="PROTEIN ASMA"/>
    <property type="match status" value="1"/>
</dbReference>
<keyword evidence="4" id="KW-1185">Reference proteome</keyword>
<proteinExistence type="predicted"/>
<dbReference type="InterPro" id="IPR052894">
    <property type="entry name" value="AsmA-related"/>
</dbReference>
<dbReference type="Proteomes" id="UP000245137">
    <property type="component" value="Unassembled WGS sequence"/>
</dbReference>
<keyword evidence="1" id="KW-0472">Membrane</keyword>
<reference evidence="3 4" key="1">
    <citation type="journal article" date="2018" name="Appl. Microbiol. Biotechnol.">
        <title>Co-cultivation of the strictly anaerobic methanogen Methanosarcina barkeri with aerobic methanotrophs in an oxygen-limited membrane bioreactor.</title>
        <authorList>
            <person name="In 't Zandt M.H."/>
            <person name="van den Bosch T.J.M."/>
            <person name="Rijkers R."/>
            <person name="van Kessel M.A.H.J."/>
            <person name="Jetten M.S.M."/>
            <person name="Welte C.U."/>
        </authorList>
    </citation>
    <scope>NUCLEOTIDE SEQUENCE [LARGE SCALE GENOMIC DNA]</scope>
    <source>
        <strain evidence="3 4">DSM 17706</strain>
    </source>
</reference>
<dbReference type="InterPro" id="IPR007844">
    <property type="entry name" value="AsmA"/>
</dbReference>
<evidence type="ECO:0000259" key="2">
    <source>
        <dbReference type="Pfam" id="PF05170"/>
    </source>
</evidence>
<protein>
    <submittedName>
        <fullName evidence="3">AsmA family protein</fullName>
    </submittedName>
</protein>
<dbReference type="PANTHER" id="PTHR30441">
    <property type="entry name" value="DUF748 DOMAIN-CONTAINING PROTEIN"/>
    <property type="match status" value="1"/>
</dbReference>
<dbReference type="Pfam" id="PF05170">
    <property type="entry name" value="AsmA"/>
    <property type="match status" value="1"/>
</dbReference>
<accession>A0A2U1SSK6</accession>
<evidence type="ECO:0000313" key="4">
    <source>
        <dbReference type="Proteomes" id="UP000245137"/>
    </source>
</evidence>
<name>A0A2U1SSK6_METSR</name>